<evidence type="ECO:0000256" key="1">
    <source>
        <dbReference type="SAM" id="SignalP"/>
    </source>
</evidence>
<accession>A0A2P8D0R8</accession>
<evidence type="ECO:0000313" key="3">
    <source>
        <dbReference type="Proteomes" id="UP000240572"/>
    </source>
</evidence>
<name>A0A2P8D0R8_9BACT</name>
<protein>
    <submittedName>
        <fullName evidence="2">Uncharacterized protein</fullName>
    </submittedName>
</protein>
<dbReference type="EMBL" id="PYGD01000007">
    <property type="protein sequence ID" value="PSK90756.1"/>
    <property type="molecule type" value="Genomic_DNA"/>
</dbReference>
<evidence type="ECO:0000313" key="2">
    <source>
        <dbReference type="EMBL" id="PSK90756.1"/>
    </source>
</evidence>
<feature type="chain" id="PRO_5015199183" evidence="1">
    <location>
        <begin position="22"/>
        <end position="150"/>
    </location>
</feature>
<dbReference type="RefSeq" id="WP_106524028.1">
    <property type="nucleotide sequence ID" value="NZ_PYGD01000007.1"/>
</dbReference>
<comment type="caution">
    <text evidence="2">The sequence shown here is derived from an EMBL/GenBank/DDBJ whole genome shotgun (WGS) entry which is preliminary data.</text>
</comment>
<dbReference type="AlphaFoldDB" id="A0A2P8D0R8"/>
<gene>
    <name evidence="2" type="ORF">B0I18_107167</name>
</gene>
<dbReference type="PROSITE" id="PS51257">
    <property type="entry name" value="PROKAR_LIPOPROTEIN"/>
    <property type="match status" value="1"/>
</dbReference>
<keyword evidence="1" id="KW-0732">Signal</keyword>
<proteinExistence type="predicted"/>
<dbReference type="Proteomes" id="UP000240572">
    <property type="component" value="Unassembled WGS sequence"/>
</dbReference>
<feature type="signal peptide" evidence="1">
    <location>
        <begin position="1"/>
        <end position="21"/>
    </location>
</feature>
<organism evidence="2 3">
    <name type="scientific">Taibaiella chishuiensis</name>
    <dbReference type="NCBI Taxonomy" id="1434707"/>
    <lineage>
        <taxon>Bacteria</taxon>
        <taxon>Pseudomonadati</taxon>
        <taxon>Bacteroidota</taxon>
        <taxon>Chitinophagia</taxon>
        <taxon>Chitinophagales</taxon>
        <taxon>Chitinophagaceae</taxon>
        <taxon>Taibaiella</taxon>
    </lineage>
</organism>
<keyword evidence="3" id="KW-1185">Reference proteome</keyword>
<sequence length="150" mass="15990">MKKTSLCLALFLLAACSSTFAGFLNIVNLTPCTFEFYSGYGSIPNPASPGTPYTFGFNGIIVPQGTSYYADPSYLPQLSTDAPQNLWSTGCVVSSKVLGPGPGYNAFFISKNAPNTFFVSTNTPTCNGGNNFTMNWNQSGNNCDAVILIF</sequence>
<reference evidence="2 3" key="1">
    <citation type="submission" date="2018-03" db="EMBL/GenBank/DDBJ databases">
        <title>Genomic Encyclopedia of Type Strains, Phase III (KMG-III): the genomes of soil and plant-associated and newly described type strains.</title>
        <authorList>
            <person name="Whitman W."/>
        </authorList>
    </citation>
    <scope>NUCLEOTIDE SEQUENCE [LARGE SCALE GENOMIC DNA]</scope>
    <source>
        <strain evidence="2 3">CGMCC 1.12700</strain>
    </source>
</reference>